<reference evidence="1 2" key="1">
    <citation type="submission" date="2019-01" db="EMBL/GenBank/DDBJ databases">
        <title>Novel species of Nocardioides.</title>
        <authorList>
            <person name="Liu Q."/>
            <person name="X Y.-H."/>
        </authorList>
    </citation>
    <scope>NUCLEOTIDE SEQUENCE [LARGE SCALE GENOMIC DNA]</scope>
    <source>
        <strain evidence="1 2">HLT2-9</strain>
    </source>
</reference>
<dbReference type="Proteomes" id="UP000291101">
    <property type="component" value="Unassembled WGS sequence"/>
</dbReference>
<dbReference type="AlphaFoldDB" id="A0A4V1RPU2"/>
<dbReference type="OrthoDB" id="9803128at2"/>
<evidence type="ECO:0000313" key="1">
    <source>
        <dbReference type="EMBL" id="RYC10547.1"/>
    </source>
</evidence>
<proteinExistence type="predicted"/>
<dbReference type="RefSeq" id="WP_129427149.1">
    <property type="nucleotide sequence ID" value="NZ_SDWV01000011.1"/>
</dbReference>
<accession>A0A4V1RPU2</accession>
<gene>
    <name evidence="1" type="ORF">EUA94_12170</name>
</gene>
<dbReference type="EMBL" id="SDWV01000011">
    <property type="protein sequence ID" value="RYC10547.1"/>
    <property type="molecule type" value="Genomic_DNA"/>
</dbReference>
<name>A0A4V1RPU2_9ACTN</name>
<comment type="caution">
    <text evidence="1">The sequence shown here is derived from an EMBL/GenBank/DDBJ whole genome shotgun (WGS) entry which is preliminary data.</text>
</comment>
<organism evidence="1 2">
    <name type="scientific">Nocardioides zhouii</name>
    <dbReference type="NCBI Taxonomy" id="1168729"/>
    <lineage>
        <taxon>Bacteria</taxon>
        <taxon>Bacillati</taxon>
        <taxon>Actinomycetota</taxon>
        <taxon>Actinomycetes</taxon>
        <taxon>Propionibacteriales</taxon>
        <taxon>Nocardioidaceae</taxon>
        <taxon>Nocardioides</taxon>
    </lineage>
</organism>
<protein>
    <submittedName>
        <fullName evidence="1">Uncharacterized protein</fullName>
    </submittedName>
</protein>
<keyword evidence="2" id="KW-1185">Reference proteome</keyword>
<evidence type="ECO:0000313" key="2">
    <source>
        <dbReference type="Proteomes" id="UP000291101"/>
    </source>
</evidence>
<sequence>MHDEGEPLAAIALALGRTQRDARWLLAAAELLGTDVSPTKMIVRAAVEAGDCSALVATLSTLTYTATECAPYPTEGARRGTWDEVRFAYIHGYLSAEEFNAVRRAAAPPDA</sequence>